<dbReference type="EMBL" id="ASGP02000003">
    <property type="protein sequence ID" value="KAH9517208.1"/>
    <property type="molecule type" value="Genomic_DNA"/>
</dbReference>
<dbReference type="Proteomes" id="UP000828236">
    <property type="component" value="Unassembled WGS sequence"/>
</dbReference>
<dbReference type="Proteomes" id="UP000790347">
    <property type="component" value="Unassembled WGS sequence"/>
</dbReference>
<gene>
    <name evidence="3" type="ORF">DERF_007891</name>
    <name evidence="2" type="ORF">HUG17_2194</name>
</gene>
<feature type="region of interest" description="Disordered" evidence="1">
    <location>
        <begin position="275"/>
        <end position="295"/>
    </location>
</feature>
<dbReference type="AlphaFoldDB" id="A0A922I293"/>
<evidence type="ECO:0000313" key="2">
    <source>
        <dbReference type="EMBL" id="KAH7646656.1"/>
    </source>
</evidence>
<reference evidence="3" key="1">
    <citation type="submission" date="2013-05" db="EMBL/GenBank/DDBJ databases">
        <authorList>
            <person name="Yim A.K.Y."/>
            <person name="Chan T.F."/>
            <person name="Ji K.M."/>
            <person name="Liu X.Y."/>
            <person name="Zhou J.W."/>
            <person name="Li R.Q."/>
            <person name="Yang K.Y."/>
            <person name="Li J."/>
            <person name="Li M."/>
            <person name="Law P.T.W."/>
            <person name="Wu Y.L."/>
            <person name="Cai Z.L."/>
            <person name="Qin H."/>
            <person name="Bao Y."/>
            <person name="Leung R.K.K."/>
            <person name="Ng P.K.S."/>
            <person name="Zou J."/>
            <person name="Zhong X.J."/>
            <person name="Ran P.X."/>
            <person name="Zhong N.S."/>
            <person name="Liu Z.G."/>
            <person name="Tsui S.K.W."/>
        </authorList>
    </citation>
    <scope>NUCLEOTIDE SEQUENCE</scope>
    <source>
        <strain evidence="3">Derf</strain>
        <tissue evidence="3">Whole organism</tissue>
    </source>
</reference>
<feature type="compositionally biased region" description="Polar residues" evidence="1">
    <location>
        <begin position="286"/>
        <end position="295"/>
    </location>
</feature>
<reference evidence="2" key="3">
    <citation type="journal article" date="2021" name="World Allergy Organ. J.">
        <title>Chromosome-level assembly of Dermatophagoides farinae genome and transcriptome reveals two novel allergens Der f 37 and Der f 39.</title>
        <authorList>
            <person name="Chen J."/>
            <person name="Cai Z."/>
            <person name="Fan D."/>
            <person name="Hu J."/>
            <person name="Hou Y."/>
            <person name="He Y."/>
            <person name="Zhang Z."/>
            <person name="Zhao Z."/>
            <person name="Gao P."/>
            <person name="Hu W."/>
            <person name="Sun J."/>
            <person name="Li J."/>
            <person name="Ji K."/>
        </authorList>
    </citation>
    <scope>NUCLEOTIDE SEQUENCE</scope>
    <source>
        <strain evidence="2">JKM2019</strain>
    </source>
</reference>
<accession>A0A922I293</accession>
<evidence type="ECO:0000256" key="1">
    <source>
        <dbReference type="SAM" id="MobiDB-lite"/>
    </source>
</evidence>
<protein>
    <submittedName>
        <fullName evidence="3">Uncharacterized protein</fullName>
    </submittedName>
</protein>
<feature type="compositionally biased region" description="Low complexity" evidence="1">
    <location>
        <begin position="275"/>
        <end position="285"/>
    </location>
</feature>
<dbReference type="EMBL" id="SDOV01000001">
    <property type="protein sequence ID" value="KAH7646656.1"/>
    <property type="molecule type" value="Genomic_DNA"/>
</dbReference>
<keyword evidence="4" id="KW-1185">Reference proteome</keyword>
<evidence type="ECO:0000313" key="3">
    <source>
        <dbReference type="EMBL" id="KAH9517208.1"/>
    </source>
</evidence>
<reference evidence="2" key="2">
    <citation type="submission" date="2020-06" db="EMBL/GenBank/DDBJ databases">
        <authorList>
            <person name="Ji K."/>
            <person name="Li J."/>
        </authorList>
    </citation>
    <scope>NUCLEOTIDE SEQUENCE</scope>
    <source>
        <strain evidence="2">JKM2019</strain>
        <tissue evidence="2">Whole body</tissue>
    </source>
</reference>
<name>A0A922I293_DERFA</name>
<evidence type="ECO:0000313" key="4">
    <source>
        <dbReference type="Proteomes" id="UP000790347"/>
    </source>
</evidence>
<reference evidence="3" key="4">
    <citation type="journal article" date="2022" name="Res Sq">
        <title>Comparative Genomics Reveals Insights into the Divergent Evolution of Astigmatic Mites and Household Pest Adaptations.</title>
        <authorList>
            <person name="Xiong Q."/>
            <person name="Wan A.T.-Y."/>
            <person name="Liu X.-Y."/>
            <person name="Fung C.S.-H."/>
            <person name="Xiao X."/>
            <person name="Malainual N."/>
            <person name="Hou J."/>
            <person name="Wang L."/>
            <person name="Wang M."/>
            <person name="Yang K."/>
            <person name="Cui Y."/>
            <person name="Leung E."/>
            <person name="Nong W."/>
            <person name="Shin S.-K."/>
            <person name="Au S."/>
            <person name="Jeong K.Y."/>
            <person name="Chew F.T."/>
            <person name="Hui J."/>
            <person name="Leung T.F."/>
            <person name="Tungtrongchitr A."/>
            <person name="Zhong N."/>
            <person name="Liu Z."/>
            <person name="Tsui S."/>
        </authorList>
    </citation>
    <scope>NUCLEOTIDE SEQUENCE</scope>
    <source>
        <strain evidence="3">Derf</strain>
        <tissue evidence="3">Whole organism</tissue>
    </source>
</reference>
<comment type="caution">
    <text evidence="3">The sequence shown here is derived from an EMBL/GenBank/DDBJ whole genome shotgun (WGS) entry which is preliminary data.</text>
</comment>
<proteinExistence type="predicted"/>
<dbReference type="OrthoDB" id="10498892at2759"/>
<sequence length="315" mass="36893">MSNIDSINDKTFRNLISILISIVRTNLNEKNSNINHHLLSHMSLWLLSNDYCSIIGKYRNDEIETCFLHIRSIFLNNKNDLLLLYRFRQNLYPSLIGTNECFNGTKFDNIVSWLHRKYSDHLMLEKKMISLRMKNIQKINKIEQIYLDCFGNNRVRNNVWIILQEKVKQLEMLKKKSEKHKEIERLKRLLTIGISNNRDDDIVGSSTAINLHEQYRKITIENQLCQKQINILRQKKSHIESMDSAKIERIKQLIKDIRFVKELNATPPTVKISPIIPIPSSNNNSEDSPLNFSIQSSSTTTMDNISLSFDAELKF</sequence>
<organism evidence="3 4">
    <name type="scientific">Dermatophagoides farinae</name>
    <name type="common">American house dust mite</name>
    <dbReference type="NCBI Taxonomy" id="6954"/>
    <lineage>
        <taxon>Eukaryota</taxon>
        <taxon>Metazoa</taxon>
        <taxon>Ecdysozoa</taxon>
        <taxon>Arthropoda</taxon>
        <taxon>Chelicerata</taxon>
        <taxon>Arachnida</taxon>
        <taxon>Acari</taxon>
        <taxon>Acariformes</taxon>
        <taxon>Sarcoptiformes</taxon>
        <taxon>Astigmata</taxon>
        <taxon>Psoroptidia</taxon>
        <taxon>Analgoidea</taxon>
        <taxon>Pyroglyphidae</taxon>
        <taxon>Dermatophagoidinae</taxon>
        <taxon>Dermatophagoides</taxon>
    </lineage>
</organism>